<evidence type="ECO:0000313" key="3">
    <source>
        <dbReference type="RefSeq" id="XP_028148245.1"/>
    </source>
</evidence>
<evidence type="ECO:0000256" key="1">
    <source>
        <dbReference type="SAM" id="Phobius"/>
    </source>
</evidence>
<dbReference type="PANTHER" id="PTHR11161">
    <property type="entry name" value="O-ACYLTRANSFERASE"/>
    <property type="match status" value="1"/>
</dbReference>
<dbReference type="InParanoid" id="A0A6P7GWQ2"/>
<sequence>MAKRVQFLRELHKNATEVCVPRNDEEFLEVENLILFLVENITQHDSTLKRREPVKLTMKQGLIMNQVILTYGLTNVKNSLCKRHIEEFKSALRAFEPWALQMFDASSKLSGGILGGNLYDYGAFTQCINIYKHTDYAPIRGKQCGLQVNPPEKLMKIILGYRNVSEKMFYHLKNHVMDDVALVWSVCVPDSCPAEEILRHFNKSIVELTEGLNLTVDLSEKQCFSLVDQPKIDIGDIMAIGFLGSIVAVVLGATTVDYINE</sequence>
<proteinExistence type="predicted"/>
<feature type="domain" description="Nose resistant-to-fluoxetine protein N-terminal" evidence="2">
    <location>
        <begin position="78"/>
        <end position="222"/>
    </location>
</feature>
<keyword evidence="1" id="KW-0812">Transmembrane</keyword>
<keyword evidence="1" id="KW-0472">Membrane</keyword>
<gene>
    <name evidence="3" type="primary">LOC114341636</name>
</gene>
<feature type="transmembrane region" description="Helical" evidence="1">
    <location>
        <begin position="237"/>
        <end position="259"/>
    </location>
</feature>
<dbReference type="RefSeq" id="XP_028148245.1">
    <property type="nucleotide sequence ID" value="XM_028292444.1"/>
</dbReference>
<dbReference type="Pfam" id="PF20146">
    <property type="entry name" value="NRF"/>
    <property type="match status" value="1"/>
</dbReference>
<reference evidence="3" key="1">
    <citation type="submission" date="2025-08" db="UniProtKB">
        <authorList>
            <consortium name="RefSeq"/>
        </authorList>
    </citation>
    <scope>IDENTIFICATION</scope>
    <source>
        <tissue evidence="3">Whole insect</tissue>
    </source>
</reference>
<dbReference type="InterPro" id="IPR006621">
    <property type="entry name" value="Nose-resist-to-fluoxetine_N"/>
</dbReference>
<dbReference type="PANTHER" id="PTHR11161:SF0">
    <property type="entry name" value="O-ACYLTRANSFERASE LIKE PROTEIN"/>
    <property type="match status" value="1"/>
</dbReference>
<feature type="non-terminal residue" evidence="3">
    <location>
        <position position="261"/>
    </location>
</feature>
<name>A0A6P7GWQ2_DIAVI</name>
<dbReference type="InterPro" id="IPR052728">
    <property type="entry name" value="O2_lipid_transport_reg"/>
</dbReference>
<evidence type="ECO:0000259" key="2">
    <source>
        <dbReference type="SMART" id="SM00703"/>
    </source>
</evidence>
<accession>A0A6P7GWQ2</accession>
<keyword evidence="1" id="KW-1133">Transmembrane helix</keyword>
<dbReference type="AlphaFoldDB" id="A0A6P7GWQ2"/>
<organism evidence="3">
    <name type="scientific">Diabrotica virgifera virgifera</name>
    <name type="common">western corn rootworm</name>
    <dbReference type="NCBI Taxonomy" id="50390"/>
    <lineage>
        <taxon>Eukaryota</taxon>
        <taxon>Metazoa</taxon>
        <taxon>Ecdysozoa</taxon>
        <taxon>Arthropoda</taxon>
        <taxon>Hexapoda</taxon>
        <taxon>Insecta</taxon>
        <taxon>Pterygota</taxon>
        <taxon>Neoptera</taxon>
        <taxon>Endopterygota</taxon>
        <taxon>Coleoptera</taxon>
        <taxon>Polyphaga</taxon>
        <taxon>Cucujiformia</taxon>
        <taxon>Chrysomeloidea</taxon>
        <taxon>Chrysomelidae</taxon>
        <taxon>Galerucinae</taxon>
        <taxon>Diabroticina</taxon>
        <taxon>Diabroticites</taxon>
        <taxon>Diabrotica</taxon>
    </lineage>
</organism>
<dbReference type="SMART" id="SM00703">
    <property type="entry name" value="NRF"/>
    <property type="match status" value="1"/>
</dbReference>
<protein>
    <submittedName>
        <fullName evidence="3">Uncharacterized protein LOC114341636</fullName>
    </submittedName>
</protein>